<accession>A0A4R5UPE0</accession>
<name>A0A4R5UPE0_9HYPH</name>
<evidence type="ECO:0000313" key="2">
    <source>
        <dbReference type="Proteomes" id="UP000295238"/>
    </source>
</evidence>
<dbReference type="OrthoDB" id="8410720at2"/>
<gene>
    <name evidence="1" type="ORF">E2F50_06005</name>
</gene>
<keyword evidence="2" id="KW-1185">Reference proteome</keyword>
<dbReference type="Proteomes" id="UP000295238">
    <property type="component" value="Unassembled WGS sequence"/>
</dbReference>
<comment type="caution">
    <text evidence="1">The sequence shown here is derived from an EMBL/GenBank/DDBJ whole genome shotgun (WGS) entry which is preliminary data.</text>
</comment>
<organism evidence="1 2">
    <name type="scientific">Rhizobium deserti</name>
    <dbReference type="NCBI Taxonomy" id="2547961"/>
    <lineage>
        <taxon>Bacteria</taxon>
        <taxon>Pseudomonadati</taxon>
        <taxon>Pseudomonadota</taxon>
        <taxon>Alphaproteobacteria</taxon>
        <taxon>Hyphomicrobiales</taxon>
        <taxon>Rhizobiaceae</taxon>
        <taxon>Rhizobium/Agrobacterium group</taxon>
        <taxon>Rhizobium</taxon>
    </lineage>
</organism>
<evidence type="ECO:0000313" key="1">
    <source>
        <dbReference type="EMBL" id="TDK39654.1"/>
    </source>
</evidence>
<dbReference type="EMBL" id="SMTL01000001">
    <property type="protein sequence ID" value="TDK39654.1"/>
    <property type="molecule type" value="Genomic_DNA"/>
</dbReference>
<proteinExistence type="predicted"/>
<reference evidence="1 2" key="1">
    <citation type="submission" date="2019-03" db="EMBL/GenBank/DDBJ databases">
        <title>Rhizobium sp. nov., an bacterium isolated from biocrust in Mu Us Desert.</title>
        <authorList>
            <person name="Lixiong L."/>
        </authorList>
    </citation>
    <scope>NUCLEOTIDE SEQUENCE [LARGE SCALE GENOMIC DNA]</scope>
    <source>
        <strain evidence="1 2">SPY-1</strain>
    </source>
</reference>
<dbReference type="RefSeq" id="WP_133315100.1">
    <property type="nucleotide sequence ID" value="NZ_SMTL01000001.1"/>
</dbReference>
<sequence>MQIIDDWLEDWLSEATIRRLALYAASEPAADADHLTAQLSHDALADGYDLGQLQDACGGNIRHFLEMHRERIPVVIHAESMAGSALA</sequence>
<dbReference type="AlphaFoldDB" id="A0A4R5UPE0"/>
<evidence type="ECO:0008006" key="3">
    <source>
        <dbReference type="Google" id="ProtNLM"/>
    </source>
</evidence>
<protein>
    <recommendedName>
        <fullName evidence="3">DUF768 domain-containing protein</fullName>
    </recommendedName>
</protein>